<keyword evidence="4" id="KW-0479">Metal-binding</keyword>
<protein>
    <recommendedName>
        <fullName evidence="10">Purine nucleoside phosphorylase</fullName>
    </recommendedName>
</protein>
<evidence type="ECO:0000256" key="6">
    <source>
        <dbReference type="ARBA" id="ARBA00022833"/>
    </source>
</evidence>
<sequence>MDFLTGGLPARHGFFTRNGGVSTGAYTSLNCSFSGADEVANIRENRARVARTLDVAPDSLLGLKQVHGTEVITVTTPWAIGAGPAADALVTNRPGLALGVITADCAPVLFADATGRIIGAAHAGWRGAFLGVLEVTVEAMRALGAEGIHAAIGPCIHQKSYEVSADLRTPLIEDDAAAARFFTPGRLERWQFDLPGYCAARLKAAGVATDILPNDTCAEEENFFSYRRKTLRHEAATGHQISVIRT</sequence>
<evidence type="ECO:0000256" key="10">
    <source>
        <dbReference type="RuleBase" id="RU361274"/>
    </source>
</evidence>
<comment type="similarity">
    <text evidence="2 10">Belongs to the purine nucleoside phosphorylase YfiH/LACC1 family.</text>
</comment>
<dbReference type="CDD" id="cd16833">
    <property type="entry name" value="YfiH"/>
    <property type="match status" value="1"/>
</dbReference>
<evidence type="ECO:0000256" key="3">
    <source>
        <dbReference type="ARBA" id="ARBA00022679"/>
    </source>
</evidence>
<keyword evidence="3" id="KW-0808">Transferase</keyword>
<comment type="caution">
    <text evidence="11">The sequence shown here is derived from an EMBL/GenBank/DDBJ whole genome shotgun (WGS) entry which is preliminary data.</text>
</comment>
<dbReference type="PANTHER" id="PTHR30616:SF2">
    <property type="entry name" value="PURINE NUCLEOSIDE PHOSPHORYLASE LACC1"/>
    <property type="match status" value="1"/>
</dbReference>
<evidence type="ECO:0000256" key="9">
    <source>
        <dbReference type="ARBA" id="ARBA00049893"/>
    </source>
</evidence>
<comment type="catalytic activity">
    <reaction evidence="9">
        <text>S-methyl-5'-thioadenosine + phosphate = 5-(methylsulfanyl)-alpha-D-ribose 1-phosphate + adenine</text>
        <dbReference type="Rhea" id="RHEA:11852"/>
        <dbReference type="ChEBI" id="CHEBI:16708"/>
        <dbReference type="ChEBI" id="CHEBI:17509"/>
        <dbReference type="ChEBI" id="CHEBI:43474"/>
        <dbReference type="ChEBI" id="CHEBI:58533"/>
        <dbReference type="EC" id="2.4.2.28"/>
    </reaction>
    <physiologicalReaction direction="left-to-right" evidence="9">
        <dbReference type="Rhea" id="RHEA:11853"/>
    </physiologicalReaction>
</comment>
<evidence type="ECO:0000256" key="4">
    <source>
        <dbReference type="ARBA" id="ARBA00022723"/>
    </source>
</evidence>
<evidence type="ECO:0000313" key="12">
    <source>
        <dbReference type="Proteomes" id="UP001156641"/>
    </source>
</evidence>
<gene>
    <name evidence="11" type="ORF">GCM10010909_02150</name>
</gene>
<dbReference type="Pfam" id="PF02578">
    <property type="entry name" value="Cu-oxidase_4"/>
    <property type="match status" value="1"/>
</dbReference>
<dbReference type="Gene3D" id="3.60.140.10">
    <property type="entry name" value="CNF1/YfiH-like putative cysteine hydrolases"/>
    <property type="match status" value="1"/>
</dbReference>
<proteinExistence type="inferred from homology"/>
<keyword evidence="6" id="KW-0862">Zinc</keyword>
<accession>A0ABQ6A1L9</accession>
<keyword evidence="5" id="KW-0378">Hydrolase</keyword>
<dbReference type="EMBL" id="BSOS01000005">
    <property type="protein sequence ID" value="GLR65537.1"/>
    <property type="molecule type" value="Genomic_DNA"/>
</dbReference>
<evidence type="ECO:0000256" key="7">
    <source>
        <dbReference type="ARBA" id="ARBA00047989"/>
    </source>
</evidence>
<dbReference type="Proteomes" id="UP001156641">
    <property type="component" value="Unassembled WGS sequence"/>
</dbReference>
<comment type="catalytic activity">
    <reaction evidence="1">
        <text>inosine + phosphate = alpha-D-ribose 1-phosphate + hypoxanthine</text>
        <dbReference type="Rhea" id="RHEA:27646"/>
        <dbReference type="ChEBI" id="CHEBI:17368"/>
        <dbReference type="ChEBI" id="CHEBI:17596"/>
        <dbReference type="ChEBI" id="CHEBI:43474"/>
        <dbReference type="ChEBI" id="CHEBI:57720"/>
        <dbReference type="EC" id="2.4.2.1"/>
    </reaction>
    <physiologicalReaction direction="left-to-right" evidence="1">
        <dbReference type="Rhea" id="RHEA:27647"/>
    </physiologicalReaction>
</comment>
<dbReference type="InterPro" id="IPR011324">
    <property type="entry name" value="Cytotoxic_necrot_fac-like_cat"/>
</dbReference>
<dbReference type="InterPro" id="IPR038371">
    <property type="entry name" value="Cu_polyphenol_OxRdtase_sf"/>
</dbReference>
<organism evidence="11 12">
    <name type="scientific">Acidocella aquatica</name>
    <dbReference type="NCBI Taxonomy" id="1922313"/>
    <lineage>
        <taxon>Bacteria</taxon>
        <taxon>Pseudomonadati</taxon>
        <taxon>Pseudomonadota</taxon>
        <taxon>Alphaproteobacteria</taxon>
        <taxon>Acetobacterales</taxon>
        <taxon>Acidocellaceae</taxon>
        <taxon>Acidocella</taxon>
    </lineage>
</organism>
<dbReference type="InterPro" id="IPR003730">
    <property type="entry name" value="Cu_polyphenol_OxRdtase"/>
</dbReference>
<evidence type="ECO:0000256" key="8">
    <source>
        <dbReference type="ARBA" id="ARBA00048968"/>
    </source>
</evidence>
<dbReference type="PANTHER" id="PTHR30616">
    <property type="entry name" value="UNCHARACTERIZED PROTEIN YFIH"/>
    <property type="match status" value="1"/>
</dbReference>
<dbReference type="SUPFAM" id="SSF64438">
    <property type="entry name" value="CNF1/YfiH-like putative cysteine hydrolases"/>
    <property type="match status" value="1"/>
</dbReference>
<reference evidence="12" key="1">
    <citation type="journal article" date="2019" name="Int. J. Syst. Evol. Microbiol.">
        <title>The Global Catalogue of Microorganisms (GCM) 10K type strain sequencing project: providing services to taxonomists for standard genome sequencing and annotation.</title>
        <authorList>
            <consortium name="The Broad Institute Genomics Platform"/>
            <consortium name="The Broad Institute Genome Sequencing Center for Infectious Disease"/>
            <person name="Wu L."/>
            <person name="Ma J."/>
        </authorList>
    </citation>
    <scope>NUCLEOTIDE SEQUENCE [LARGE SCALE GENOMIC DNA]</scope>
    <source>
        <strain evidence="12">NBRC 112502</strain>
    </source>
</reference>
<comment type="catalytic activity">
    <reaction evidence="7">
        <text>adenosine + H2O + H(+) = inosine + NH4(+)</text>
        <dbReference type="Rhea" id="RHEA:24408"/>
        <dbReference type="ChEBI" id="CHEBI:15377"/>
        <dbReference type="ChEBI" id="CHEBI:15378"/>
        <dbReference type="ChEBI" id="CHEBI:16335"/>
        <dbReference type="ChEBI" id="CHEBI:17596"/>
        <dbReference type="ChEBI" id="CHEBI:28938"/>
        <dbReference type="EC" id="3.5.4.4"/>
    </reaction>
    <physiologicalReaction direction="left-to-right" evidence="7">
        <dbReference type="Rhea" id="RHEA:24409"/>
    </physiologicalReaction>
</comment>
<evidence type="ECO:0000256" key="2">
    <source>
        <dbReference type="ARBA" id="ARBA00007353"/>
    </source>
</evidence>
<evidence type="ECO:0000256" key="1">
    <source>
        <dbReference type="ARBA" id="ARBA00000553"/>
    </source>
</evidence>
<dbReference type="RefSeq" id="WP_284256038.1">
    <property type="nucleotide sequence ID" value="NZ_BSOS01000005.1"/>
</dbReference>
<evidence type="ECO:0000313" key="11">
    <source>
        <dbReference type="EMBL" id="GLR65537.1"/>
    </source>
</evidence>
<name>A0ABQ6A1L9_9PROT</name>
<dbReference type="NCBIfam" id="TIGR00726">
    <property type="entry name" value="peptidoglycan editing factor PgeF"/>
    <property type="match status" value="1"/>
</dbReference>
<evidence type="ECO:0000256" key="5">
    <source>
        <dbReference type="ARBA" id="ARBA00022801"/>
    </source>
</evidence>
<comment type="catalytic activity">
    <reaction evidence="8">
        <text>adenosine + phosphate = alpha-D-ribose 1-phosphate + adenine</text>
        <dbReference type="Rhea" id="RHEA:27642"/>
        <dbReference type="ChEBI" id="CHEBI:16335"/>
        <dbReference type="ChEBI" id="CHEBI:16708"/>
        <dbReference type="ChEBI" id="CHEBI:43474"/>
        <dbReference type="ChEBI" id="CHEBI:57720"/>
        <dbReference type="EC" id="2.4.2.1"/>
    </reaction>
    <physiologicalReaction direction="left-to-right" evidence="8">
        <dbReference type="Rhea" id="RHEA:27643"/>
    </physiologicalReaction>
</comment>
<keyword evidence="12" id="KW-1185">Reference proteome</keyword>